<sequence>MDRTTTASTATTPTTPTTPTTATPTTPTRRVFAMMDRDGDGVISADDYLSRIDRVVKATGRTEDDPLVATARAKGLKAWGVMDANADGRLTFEEYDAWVDGEKFDTICQYALGSLFDLVDADGDGALDRAEFTTLRTALNNPPGNAEAAFGALDTDGDGRVARGAYLAAIRAYVVGDSSPMGEVLY</sequence>
<gene>
    <name evidence="3" type="ORF">ACFP1Z_25360</name>
</gene>
<accession>A0ABW0Z5S2</accession>
<dbReference type="Gene3D" id="1.10.238.10">
    <property type="entry name" value="EF-hand"/>
    <property type="match status" value="1"/>
</dbReference>
<name>A0ABW0Z5S2_9ACTN</name>
<comment type="caution">
    <text evidence="3">The sequence shown here is derived from an EMBL/GenBank/DDBJ whole genome shotgun (WGS) entry which is preliminary data.</text>
</comment>
<evidence type="ECO:0000256" key="1">
    <source>
        <dbReference type="SAM" id="MobiDB-lite"/>
    </source>
</evidence>
<dbReference type="Pfam" id="PF13499">
    <property type="entry name" value="EF-hand_7"/>
    <property type="match status" value="1"/>
</dbReference>
<feature type="domain" description="EF-hand" evidence="2">
    <location>
        <begin position="70"/>
        <end position="105"/>
    </location>
</feature>
<evidence type="ECO:0000259" key="2">
    <source>
        <dbReference type="PROSITE" id="PS50222"/>
    </source>
</evidence>
<evidence type="ECO:0000313" key="4">
    <source>
        <dbReference type="Proteomes" id="UP001596083"/>
    </source>
</evidence>
<keyword evidence="4" id="KW-1185">Reference proteome</keyword>
<feature type="domain" description="EF-hand" evidence="2">
    <location>
        <begin position="115"/>
        <end position="142"/>
    </location>
</feature>
<reference evidence="4" key="1">
    <citation type="journal article" date="2019" name="Int. J. Syst. Evol. Microbiol.">
        <title>The Global Catalogue of Microorganisms (GCM) 10K type strain sequencing project: providing services to taxonomists for standard genome sequencing and annotation.</title>
        <authorList>
            <consortium name="The Broad Institute Genomics Platform"/>
            <consortium name="The Broad Institute Genome Sequencing Center for Infectious Disease"/>
            <person name="Wu L."/>
            <person name="Ma J."/>
        </authorList>
    </citation>
    <scope>NUCLEOTIDE SEQUENCE [LARGE SCALE GENOMIC DNA]</scope>
    <source>
        <strain evidence="4">CGMCC 4.7304</strain>
    </source>
</reference>
<feature type="domain" description="EF-hand" evidence="2">
    <location>
        <begin position="23"/>
        <end position="58"/>
    </location>
</feature>
<dbReference type="EMBL" id="JBHSPB010000018">
    <property type="protein sequence ID" value="MFC5723497.1"/>
    <property type="molecule type" value="Genomic_DNA"/>
</dbReference>
<dbReference type="PROSITE" id="PS50222">
    <property type="entry name" value="EF_HAND_2"/>
    <property type="match status" value="3"/>
</dbReference>
<dbReference type="PROSITE" id="PS00018">
    <property type="entry name" value="EF_HAND_1"/>
    <property type="match status" value="3"/>
</dbReference>
<dbReference type="RefSeq" id="WP_390319759.1">
    <property type="nucleotide sequence ID" value="NZ_JBHSPB010000018.1"/>
</dbReference>
<organism evidence="3 4">
    <name type="scientific">Streptomyces gamaensis</name>
    <dbReference type="NCBI Taxonomy" id="1763542"/>
    <lineage>
        <taxon>Bacteria</taxon>
        <taxon>Bacillati</taxon>
        <taxon>Actinomycetota</taxon>
        <taxon>Actinomycetes</taxon>
        <taxon>Kitasatosporales</taxon>
        <taxon>Streptomycetaceae</taxon>
        <taxon>Streptomyces</taxon>
    </lineage>
</organism>
<dbReference type="InterPro" id="IPR011992">
    <property type="entry name" value="EF-hand-dom_pair"/>
</dbReference>
<protein>
    <submittedName>
        <fullName evidence="3">EF-hand domain-containing protein</fullName>
    </submittedName>
</protein>
<dbReference type="Proteomes" id="UP001596083">
    <property type="component" value="Unassembled WGS sequence"/>
</dbReference>
<feature type="region of interest" description="Disordered" evidence="1">
    <location>
        <begin position="1"/>
        <end position="26"/>
    </location>
</feature>
<dbReference type="SMART" id="SM00054">
    <property type="entry name" value="EFh"/>
    <property type="match status" value="4"/>
</dbReference>
<dbReference type="CDD" id="cd00051">
    <property type="entry name" value="EFh"/>
    <property type="match status" value="1"/>
</dbReference>
<dbReference type="InterPro" id="IPR002048">
    <property type="entry name" value="EF_hand_dom"/>
</dbReference>
<dbReference type="Pfam" id="PF13202">
    <property type="entry name" value="EF-hand_5"/>
    <property type="match status" value="2"/>
</dbReference>
<dbReference type="SUPFAM" id="SSF47473">
    <property type="entry name" value="EF-hand"/>
    <property type="match status" value="1"/>
</dbReference>
<evidence type="ECO:0000313" key="3">
    <source>
        <dbReference type="EMBL" id="MFC5723497.1"/>
    </source>
</evidence>
<dbReference type="InterPro" id="IPR018247">
    <property type="entry name" value="EF_Hand_1_Ca_BS"/>
</dbReference>
<proteinExistence type="predicted"/>